<feature type="compositionally biased region" description="Polar residues" evidence="1">
    <location>
        <begin position="394"/>
        <end position="405"/>
    </location>
</feature>
<evidence type="ECO:0000313" key="3">
    <source>
        <dbReference type="Proteomes" id="UP001153069"/>
    </source>
</evidence>
<feature type="compositionally biased region" description="Polar residues" evidence="1">
    <location>
        <begin position="256"/>
        <end position="272"/>
    </location>
</feature>
<proteinExistence type="predicted"/>
<feature type="compositionally biased region" description="Polar residues" evidence="1">
    <location>
        <begin position="188"/>
        <end position="199"/>
    </location>
</feature>
<keyword evidence="3" id="KW-1185">Reference proteome</keyword>
<accession>A0A9N8HY60</accession>
<gene>
    <name evidence="2" type="ORF">SEMRO_2396_G326040.1</name>
</gene>
<name>A0A9N8HY60_9STRA</name>
<dbReference type="Proteomes" id="UP001153069">
    <property type="component" value="Unassembled WGS sequence"/>
</dbReference>
<reference evidence="2" key="1">
    <citation type="submission" date="2020-06" db="EMBL/GenBank/DDBJ databases">
        <authorList>
            <consortium name="Plant Systems Biology data submission"/>
        </authorList>
    </citation>
    <scope>NUCLEOTIDE SEQUENCE</scope>
    <source>
        <strain evidence="2">D6</strain>
    </source>
</reference>
<organism evidence="2 3">
    <name type="scientific">Seminavis robusta</name>
    <dbReference type="NCBI Taxonomy" id="568900"/>
    <lineage>
        <taxon>Eukaryota</taxon>
        <taxon>Sar</taxon>
        <taxon>Stramenopiles</taxon>
        <taxon>Ochrophyta</taxon>
        <taxon>Bacillariophyta</taxon>
        <taxon>Bacillariophyceae</taxon>
        <taxon>Bacillariophycidae</taxon>
        <taxon>Naviculales</taxon>
        <taxon>Naviculaceae</taxon>
        <taxon>Seminavis</taxon>
    </lineage>
</organism>
<feature type="region of interest" description="Disordered" evidence="1">
    <location>
        <begin position="174"/>
        <end position="322"/>
    </location>
</feature>
<protein>
    <submittedName>
        <fullName evidence="2">Uncharacterized protein</fullName>
    </submittedName>
</protein>
<feature type="compositionally biased region" description="Acidic residues" evidence="1">
    <location>
        <begin position="241"/>
        <end position="254"/>
    </location>
</feature>
<evidence type="ECO:0000313" key="2">
    <source>
        <dbReference type="EMBL" id="CAB9529075.1"/>
    </source>
</evidence>
<dbReference type="AlphaFoldDB" id="A0A9N8HY60"/>
<comment type="caution">
    <text evidence="2">The sequence shown here is derived from an EMBL/GenBank/DDBJ whole genome shotgun (WGS) entry which is preliminary data.</text>
</comment>
<feature type="region of interest" description="Disordered" evidence="1">
    <location>
        <begin position="381"/>
        <end position="405"/>
    </location>
</feature>
<evidence type="ECO:0000256" key="1">
    <source>
        <dbReference type="SAM" id="MobiDB-lite"/>
    </source>
</evidence>
<feature type="compositionally biased region" description="Low complexity" evidence="1">
    <location>
        <begin position="300"/>
        <end position="322"/>
    </location>
</feature>
<dbReference type="EMBL" id="CAICTM010002394">
    <property type="protein sequence ID" value="CAB9529075.1"/>
    <property type="molecule type" value="Genomic_DNA"/>
</dbReference>
<sequence>MLNVNEQEAQKYVLKLISRVQPRRWVFIPVNECDAAANNSLCTVSALPVLTIIYLFKQAGIFGQSTSTDGDLGIDTNTIDKLFERLNSRIKASWRLHKALGLDGKEKDVLFIIRGNPRVKDATPRVTPVLSEVAPLSSITPAKTPLQKLKLSKQTAEKLNEYWGVLVAEATTAKKPPTRTPLAPPLQSSPRTESRSTWLKRTGRRLSFSVVPPQIRTYPPPPQQVARRDEEHTTVRGVVGLDDDDSFPLEDEDTSMLLSSPVNTADSNTNNIMPIPLPGEGYTDMAGSSDSEERMSEVATDSSTPNSNNNNDTTEQQQQSQQPLAVVVEALQLKPVGNQRGCYTDNLEKEHPSYLIHLFREAQKLEGNKATWKEYADSINTISKLPHDERPPKSTKQNELSGARQ</sequence>